<proteinExistence type="predicted"/>
<reference evidence="1" key="1">
    <citation type="submission" date="2019-03" db="EMBL/GenBank/DDBJ databases">
        <title>Single cell metagenomics reveals metabolic interactions within the superorganism composed of flagellate Streblomastix strix and complex community of Bacteroidetes bacteria on its surface.</title>
        <authorList>
            <person name="Treitli S.C."/>
            <person name="Kolisko M."/>
            <person name="Husnik F."/>
            <person name="Keeling P."/>
            <person name="Hampl V."/>
        </authorList>
    </citation>
    <scope>NUCLEOTIDE SEQUENCE</scope>
    <source>
        <strain evidence="1">STM</strain>
    </source>
</reference>
<sequence>MKSVRIGLALLFAFIFFSAFSLKKEKESWVYAFGVSTSFTDTVVYYTDIQLLDSVKPGKHGFLPKRDVYSYQLKNYLEYERNIRNRTCMIYFSSNKKKLEKEVIKLLNNYKKNKSILIQRIEATEFRFTYPGS</sequence>
<dbReference type="EMBL" id="SNRY01000014">
    <property type="protein sequence ID" value="KAA6351431.1"/>
    <property type="molecule type" value="Genomic_DNA"/>
</dbReference>
<organism evidence="1">
    <name type="scientific">termite gut metagenome</name>
    <dbReference type="NCBI Taxonomy" id="433724"/>
    <lineage>
        <taxon>unclassified sequences</taxon>
        <taxon>metagenomes</taxon>
        <taxon>organismal metagenomes</taxon>
    </lineage>
</organism>
<comment type="caution">
    <text evidence="1">The sequence shown here is derived from an EMBL/GenBank/DDBJ whole genome shotgun (WGS) entry which is preliminary data.</text>
</comment>
<accession>A0A5J4T1B6</accession>
<protein>
    <submittedName>
        <fullName evidence="1">Uncharacterized protein</fullName>
    </submittedName>
</protein>
<dbReference type="AlphaFoldDB" id="A0A5J4T1B6"/>
<gene>
    <name evidence="1" type="ORF">EZS27_001240</name>
</gene>
<name>A0A5J4T1B6_9ZZZZ</name>
<evidence type="ECO:0000313" key="1">
    <source>
        <dbReference type="EMBL" id="KAA6351431.1"/>
    </source>
</evidence>